<proteinExistence type="inferred from homology"/>
<gene>
    <name evidence="3" type="ORF">CUV01_04075</name>
</gene>
<dbReference type="Proteomes" id="UP000233742">
    <property type="component" value="Chromosome"/>
</dbReference>
<dbReference type="AlphaFoldDB" id="A0A2K9ECN2"/>
<dbReference type="InterPro" id="IPR036188">
    <property type="entry name" value="FAD/NAD-bd_sf"/>
</dbReference>
<sequence>MRRCVRNWFLLGGRLPAADSLRQVRDIMAQTAMKKYKPQEWKPGVQFQTDEELAKLAADIANNIFHPVGTAELGLDDDPYAGFVTRLRLRGVKGLRVVDASIMPDIVSGNTNSPTLMIAEKAARWIQGQLWPGFERFAETDSSLNVSCRRY</sequence>
<dbReference type="PANTHER" id="PTHR11552">
    <property type="entry name" value="GLUCOSE-METHANOL-CHOLINE GMC OXIDOREDUCTASE"/>
    <property type="match status" value="1"/>
</dbReference>
<evidence type="ECO:0000256" key="1">
    <source>
        <dbReference type="ARBA" id="ARBA00010790"/>
    </source>
</evidence>
<protein>
    <recommendedName>
        <fullName evidence="2">Glucose-methanol-choline oxidoreductase C-terminal domain-containing protein</fullName>
    </recommendedName>
</protein>
<dbReference type="PANTHER" id="PTHR11552:SF147">
    <property type="entry name" value="CHOLINE DEHYDROGENASE, MITOCHONDRIAL"/>
    <property type="match status" value="1"/>
</dbReference>
<name>A0A2K9ECN2_9RHOB</name>
<comment type="similarity">
    <text evidence="1">Belongs to the GMC oxidoreductase family.</text>
</comment>
<organism evidence="3 4">
    <name type="scientific">Paracoccus tegillarcae</name>
    <dbReference type="NCBI Taxonomy" id="1529068"/>
    <lineage>
        <taxon>Bacteria</taxon>
        <taxon>Pseudomonadati</taxon>
        <taxon>Pseudomonadota</taxon>
        <taxon>Alphaproteobacteria</taxon>
        <taxon>Rhodobacterales</taxon>
        <taxon>Paracoccaceae</taxon>
        <taxon>Paracoccus</taxon>
    </lineage>
</organism>
<evidence type="ECO:0000259" key="2">
    <source>
        <dbReference type="Pfam" id="PF05199"/>
    </source>
</evidence>
<evidence type="ECO:0000313" key="4">
    <source>
        <dbReference type="Proteomes" id="UP000233742"/>
    </source>
</evidence>
<keyword evidence="4" id="KW-1185">Reference proteome</keyword>
<feature type="domain" description="Glucose-methanol-choline oxidoreductase C-terminal" evidence="2">
    <location>
        <begin position="18"/>
        <end position="119"/>
    </location>
</feature>
<dbReference type="Gene3D" id="3.30.560.10">
    <property type="entry name" value="Glucose Oxidase, domain 3"/>
    <property type="match status" value="1"/>
</dbReference>
<reference evidence="3 4" key="1">
    <citation type="submission" date="2017-12" db="EMBL/GenBank/DDBJ databases">
        <authorList>
            <person name="Hurst M.R.H."/>
        </authorList>
    </citation>
    <scope>NUCLEOTIDE SEQUENCE [LARGE SCALE GENOMIC DNA]</scope>
    <source>
        <strain evidence="3 4">BM15</strain>
    </source>
</reference>
<dbReference type="EMBL" id="CP025408">
    <property type="protein sequence ID" value="AUH32670.1"/>
    <property type="molecule type" value="Genomic_DNA"/>
</dbReference>
<dbReference type="SUPFAM" id="SSF54373">
    <property type="entry name" value="FAD-linked reductases, C-terminal domain"/>
    <property type="match status" value="1"/>
</dbReference>
<dbReference type="InterPro" id="IPR007867">
    <property type="entry name" value="GMC_OxRtase_C"/>
</dbReference>
<dbReference type="GO" id="GO:0050660">
    <property type="term" value="F:flavin adenine dinucleotide binding"/>
    <property type="evidence" value="ECO:0007669"/>
    <property type="project" value="InterPro"/>
</dbReference>
<dbReference type="GO" id="GO:0016614">
    <property type="term" value="F:oxidoreductase activity, acting on CH-OH group of donors"/>
    <property type="evidence" value="ECO:0007669"/>
    <property type="project" value="InterPro"/>
</dbReference>
<dbReference type="Pfam" id="PF05199">
    <property type="entry name" value="GMC_oxred_C"/>
    <property type="match status" value="1"/>
</dbReference>
<dbReference type="OrthoDB" id="9785276at2"/>
<dbReference type="SUPFAM" id="SSF51905">
    <property type="entry name" value="FAD/NAD(P)-binding domain"/>
    <property type="match status" value="1"/>
</dbReference>
<evidence type="ECO:0000313" key="3">
    <source>
        <dbReference type="EMBL" id="AUH32670.1"/>
    </source>
</evidence>
<dbReference type="KEGG" id="paro:CUV01_04075"/>
<accession>A0A2K9ECN2</accession>
<dbReference type="Gene3D" id="3.50.50.60">
    <property type="entry name" value="FAD/NAD(P)-binding domain"/>
    <property type="match status" value="1"/>
</dbReference>
<dbReference type="InterPro" id="IPR012132">
    <property type="entry name" value="GMC_OxRdtase"/>
</dbReference>